<dbReference type="EMBL" id="VVIM01000009">
    <property type="protein sequence ID" value="KAB0792956.1"/>
    <property type="molecule type" value="Genomic_DNA"/>
</dbReference>
<dbReference type="GO" id="GO:0005737">
    <property type="term" value="C:cytoplasm"/>
    <property type="evidence" value="ECO:0007669"/>
    <property type="project" value="UniProtKB-ARBA"/>
</dbReference>
<comment type="subcellular location">
    <subcellularLocation>
        <location evidence="2 9">Membrane</location>
        <topology evidence="2 9">Multi-pass membrane protein</topology>
    </subcellularLocation>
</comment>
<keyword evidence="12" id="KW-1185">Reference proteome</keyword>
<keyword evidence="3 9" id="KW-0813">Transport</keyword>
<evidence type="ECO:0000313" key="11">
    <source>
        <dbReference type="EMBL" id="KAB0792956.1"/>
    </source>
</evidence>
<dbReference type="InterPro" id="IPR007305">
    <property type="entry name" value="Vesicle_transpt_Got1/SFT2"/>
</dbReference>
<keyword evidence="4 9" id="KW-0812">Transmembrane</keyword>
<evidence type="ECO:0000313" key="12">
    <source>
        <dbReference type="Proteomes" id="UP000327044"/>
    </source>
</evidence>
<dbReference type="Pfam" id="PF04178">
    <property type="entry name" value="Got1"/>
    <property type="match status" value="1"/>
</dbReference>
<dbReference type="GO" id="GO:0016192">
    <property type="term" value="P:vesicle-mediated transport"/>
    <property type="evidence" value="ECO:0007669"/>
    <property type="project" value="InterPro"/>
</dbReference>
<feature type="transmembrane region" description="Helical" evidence="9">
    <location>
        <begin position="163"/>
        <end position="186"/>
    </location>
</feature>
<name>A0A5N4A3G5_PHOPY</name>
<dbReference type="InParanoid" id="A0A5N4A3G5"/>
<keyword evidence="5 9" id="KW-0653">Protein transport</keyword>
<evidence type="ECO:0000256" key="1">
    <source>
        <dbReference type="ARBA" id="ARBA00003566"/>
    </source>
</evidence>
<dbReference type="InterPro" id="IPR011691">
    <property type="entry name" value="Vesicle_transpt_SFT2"/>
</dbReference>
<reference evidence="10" key="2">
    <citation type="submission" date="2019-08" db="EMBL/GenBank/DDBJ databases">
        <authorList>
            <consortium name="Photinus pyralis genome working group"/>
            <person name="Fallon T.R."/>
            <person name="Sander Lower S.E."/>
            <person name="Weng J.-K."/>
        </authorList>
    </citation>
    <scope>NUCLEOTIDE SEQUENCE</scope>
    <source>
        <strain evidence="10">1611_PpyrPB1</strain>
        <tissue evidence="10">Whole body</tissue>
    </source>
</reference>
<sequence>MADLKKDLDQYLLLQNDQKKSFKLQMPTIQKPNFSNWLKSESQEEETWFASTQKQCCPSLTRFQRIAGFCACVLMGILCFSISLMYIPVLILKARKFALLFTLGSVFFVLSFMFLWGPVAYLKHSFTRERIWLTVTYVFTLGVTLYCALHLQSTPFTVLGAVGQIITLLWSVVASVPGGATGVGVFSKIFSKSVGATLPI</sequence>
<evidence type="ECO:0000256" key="4">
    <source>
        <dbReference type="ARBA" id="ARBA00022692"/>
    </source>
</evidence>
<dbReference type="GO" id="GO:0012505">
    <property type="term" value="C:endomembrane system"/>
    <property type="evidence" value="ECO:0007669"/>
    <property type="project" value="UniProtKB-ARBA"/>
</dbReference>
<evidence type="ECO:0000256" key="2">
    <source>
        <dbReference type="ARBA" id="ARBA00004141"/>
    </source>
</evidence>
<dbReference type="PANTHER" id="PTHR23137:SF36">
    <property type="entry name" value="VESICLE TRANSPORT PROTEIN SFT2C"/>
    <property type="match status" value="1"/>
</dbReference>
<evidence type="ECO:0000256" key="9">
    <source>
        <dbReference type="RuleBase" id="RU363111"/>
    </source>
</evidence>
<dbReference type="Proteomes" id="UP000327044">
    <property type="component" value="Unassembled WGS sequence"/>
</dbReference>
<evidence type="ECO:0000256" key="3">
    <source>
        <dbReference type="ARBA" id="ARBA00022448"/>
    </source>
</evidence>
<dbReference type="OrthoDB" id="660759at2759"/>
<keyword evidence="7 9" id="KW-0472">Membrane</keyword>
<dbReference type="GO" id="GO:0015031">
    <property type="term" value="P:protein transport"/>
    <property type="evidence" value="ECO:0007669"/>
    <property type="project" value="UniProtKB-KW"/>
</dbReference>
<evidence type="ECO:0000256" key="7">
    <source>
        <dbReference type="ARBA" id="ARBA00023136"/>
    </source>
</evidence>
<feature type="transmembrane region" description="Helical" evidence="9">
    <location>
        <begin position="66"/>
        <end position="91"/>
    </location>
</feature>
<dbReference type="PANTHER" id="PTHR23137">
    <property type="entry name" value="VESICLE TRANSPORT PROTEIN-RELATED"/>
    <property type="match status" value="1"/>
</dbReference>
<feature type="transmembrane region" description="Helical" evidence="9">
    <location>
        <begin position="131"/>
        <end position="151"/>
    </location>
</feature>
<accession>A0A5N4A3G5</accession>
<dbReference type="EMBL" id="VVIM01000011">
    <property type="protein sequence ID" value="KAB0791884.1"/>
    <property type="molecule type" value="Genomic_DNA"/>
</dbReference>
<gene>
    <name evidence="10" type="ORF">PPYR_03684</name>
    <name evidence="11" type="ORF">PPYR_12576</name>
</gene>
<dbReference type="AlphaFoldDB" id="A0A5N4A3G5"/>
<reference evidence="10 12" key="1">
    <citation type="journal article" date="2018" name="Elife">
        <title>Firefly genomes illuminate parallel origins of bioluminescence in beetles.</title>
        <authorList>
            <person name="Fallon T.R."/>
            <person name="Lower S.E."/>
            <person name="Chang C.H."/>
            <person name="Bessho-Uehara M."/>
            <person name="Martin G.J."/>
            <person name="Bewick A.J."/>
            <person name="Behringer M."/>
            <person name="Debat H.J."/>
            <person name="Wong I."/>
            <person name="Day J.C."/>
            <person name="Suvorov A."/>
            <person name="Silva C.J."/>
            <person name="Stanger-Hall K.F."/>
            <person name="Hall D.W."/>
            <person name="Schmitz R.J."/>
            <person name="Nelson D.R."/>
            <person name="Lewis S.M."/>
            <person name="Shigenobu S."/>
            <person name="Bybee S.M."/>
            <person name="Larracuente A.M."/>
            <person name="Oba Y."/>
            <person name="Weng J.K."/>
        </authorList>
    </citation>
    <scope>NUCLEOTIDE SEQUENCE [LARGE SCALE GENOMIC DNA]</scope>
    <source>
        <strain evidence="10">1611_PpyrPB1</strain>
        <tissue evidence="10">Whole body</tissue>
    </source>
</reference>
<comment type="similarity">
    <text evidence="8 9">Belongs to the SFT2 family.</text>
</comment>
<protein>
    <recommendedName>
        <fullName evidence="9">Vesicle transport protein</fullName>
    </recommendedName>
</protein>
<feature type="transmembrane region" description="Helical" evidence="9">
    <location>
        <begin position="97"/>
        <end position="119"/>
    </location>
</feature>
<evidence type="ECO:0000256" key="5">
    <source>
        <dbReference type="ARBA" id="ARBA00022927"/>
    </source>
</evidence>
<evidence type="ECO:0000313" key="10">
    <source>
        <dbReference type="EMBL" id="KAB0791884.1"/>
    </source>
</evidence>
<keyword evidence="6 9" id="KW-1133">Transmembrane helix</keyword>
<dbReference type="FunCoup" id="A0A5N4A3G5">
    <property type="interactions" value="793"/>
</dbReference>
<organism evidence="10 12">
    <name type="scientific">Photinus pyralis</name>
    <name type="common">Common eastern firefly</name>
    <name type="synonym">Lampyris pyralis</name>
    <dbReference type="NCBI Taxonomy" id="7054"/>
    <lineage>
        <taxon>Eukaryota</taxon>
        <taxon>Metazoa</taxon>
        <taxon>Ecdysozoa</taxon>
        <taxon>Arthropoda</taxon>
        <taxon>Hexapoda</taxon>
        <taxon>Insecta</taxon>
        <taxon>Pterygota</taxon>
        <taxon>Neoptera</taxon>
        <taxon>Endopterygota</taxon>
        <taxon>Coleoptera</taxon>
        <taxon>Polyphaga</taxon>
        <taxon>Elateriformia</taxon>
        <taxon>Elateroidea</taxon>
        <taxon>Lampyridae</taxon>
        <taxon>Lampyrinae</taxon>
        <taxon>Photinus</taxon>
    </lineage>
</organism>
<comment type="caution">
    <text evidence="10">The sequence shown here is derived from an EMBL/GenBank/DDBJ whole genome shotgun (WGS) entry which is preliminary data.</text>
</comment>
<comment type="function">
    <text evidence="1 9">May be involved in fusion of retrograde transport vesicles derived from an endocytic compartment with the Golgi complex.</text>
</comment>
<dbReference type="GO" id="GO:0016020">
    <property type="term" value="C:membrane"/>
    <property type="evidence" value="ECO:0007669"/>
    <property type="project" value="UniProtKB-SubCell"/>
</dbReference>
<evidence type="ECO:0000256" key="8">
    <source>
        <dbReference type="ARBA" id="ARBA00025800"/>
    </source>
</evidence>
<evidence type="ECO:0000256" key="6">
    <source>
        <dbReference type="ARBA" id="ARBA00022989"/>
    </source>
</evidence>
<proteinExistence type="inferred from homology"/>